<dbReference type="SUPFAM" id="SSF109604">
    <property type="entry name" value="HD-domain/PDEase-like"/>
    <property type="match status" value="1"/>
</dbReference>
<dbReference type="InterPro" id="IPR003607">
    <property type="entry name" value="HD/PDEase_dom"/>
</dbReference>
<feature type="domain" description="HD/PDEase" evidence="1">
    <location>
        <begin position="95"/>
        <end position="214"/>
    </location>
</feature>
<dbReference type="Gene3D" id="1.10.3210.10">
    <property type="entry name" value="Hypothetical protein af1432"/>
    <property type="match status" value="1"/>
</dbReference>
<name>A0A8J6NY38_9BACT</name>
<dbReference type="InterPro" id="IPR006674">
    <property type="entry name" value="HD_domain"/>
</dbReference>
<reference evidence="2 3" key="1">
    <citation type="submission" date="2020-08" db="EMBL/GenBank/DDBJ databases">
        <title>Bridging the membrane lipid divide: bacteria of the FCB group superphylum have the potential to synthesize archaeal ether lipids.</title>
        <authorList>
            <person name="Villanueva L."/>
            <person name="Von Meijenfeldt F.A.B."/>
            <person name="Westbye A.B."/>
            <person name="Yadav S."/>
            <person name="Hopmans E.C."/>
            <person name="Dutilh B.E."/>
            <person name="Sinninghe Damste J.S."/>
        </authorList>
    </citation>
    <scope>NUCLEOTIDE SEQUENCE [LARGE SCALE GENOMIC DNA]</scope>
    <source>
        <strain evidence="2">NIOZ-UU30</strain>
    </source>
</reference>
<evidence type="ECO:0000259" key="1">
    <source>
        <dbReference type="SMART" id="SM00471"/>
    </source>
</evidence>
<organism evidence="2 3">
    <name type="scientific">Candidatus Desulfatibia profunda</name>
    <dbReference type="NCBI Taxonomy" id="2841695"/>
    <lineage>
        <taxon>Bacteria</taxon>
        <taxon>Pseudomonadati</taxon>
        <taxon>Thermodesulfobacteriota</taxon>
        <taxon>Desulfobacteria</taxon>
        <taxon>Desulfobacterales</taxon>
        <taxon>Desulfobacterales incertae sedis</taxon>
        <taxon>Candidatus Desulfatibia</taxon>
    </lineage>
</organism>
<dbReference type="Proteomes" id="UP000603434">
    <property type="component" value="Unassembled WGS sequence"/>
</dbReference>
<evidence type="ECO:0000313" key="3">
    <source>
        <dbReference type="Proteomes" id="UP000603434"/>
    </source>
</evidence>
<dbReference type="CDD" id="cd00077">
    <property type="entry name" value="HDc"/>
    <property type="match status" value="1"/>
</dbReference>
<evidence type="ECO:0000313" key="2">
    <source>
        <dbReference type="EMBL" id="MBC8362461.1"/>
    </source>
</evidence>
<protein>
    <submittedName>
        <fullName evidence="2">HD domain-containing protein</fullName>
    </submittedName>
</protein>
<dbReference type="AlphaFoldDB" id="A0A8J6NY38"/>
<dbReference type="EMBL" id="JACNJH010000194">
    <property type="protein sequence ID" value="MBC8362461.1"/>
    <property type="molecule type" value="Genomic_DNA"/>
</dbReference>
<comment type="caution">
    <text evidence="2">The sequence shown here is derived from an EMBL/GenBank/DDBJ whole genome shotgun (WGS) entry which is preliminary data.</text>
</comment>
<proteinExistence type="predicted"/>
<gene>
    <name evidence="2" type="ORF">H8E23_13810</name>
</gene>
<sequence length="242" mass="27695">MKCPGQDSRYWKPGSIFETRCPQCNQKVEFFKDDTARRCEACGHRFANPKMDFGCASYCQYAAQCIGDLPPEALAQRDDLLKDRIAVEMKRYFKTDFKRIGHATRVARYAERIGKSERGNLAVILAAAYLHDIGIHEAERKYQSTAPKYQEKEGPKIARAIMIKLGAKDELIEEVCDIIGHHHHPRSEESVNFKVLYDADLITNLEEKHKETPMDTDRLARILDKSFLTASGREEARKTLLS</sequence>
<accession>A0A8J6NY38</accession>
<dbReference type="Pfam" id="PF01966">
    <property type="entry name" value="HD"/>
    <property type="match status" value="1"/>
</dbReference>
<dbReference type="SMART" id="SM00471">
    <property type="entry name" value="HDc"/>
    <property type="match status" value="1"/>
</dbReference>